<evidence type="ECO:0000313" key="2">
    <source>
        <dbReference type="Proteomes" id="UP000069697"/>
    </source>
</evidence>
<dbReference type="AlphaFoldDB" id="A0A100VL55"/>
<proteinExistence type="predicted"/>
<reference evidence="1 2" key="1">
    <citation type="journal article" date="2016" name="Genome Announc.">
        <title>Draft Genome Sequence of Paenibacillus amylolyticus Heshi-A3, Isolated from Fermented Rice Bran in a Japanese Fermented Seafood Dish.</title>
        <authorList>
            <person name="Akuzawa S."/>
            <person name="Nagaoka J."/>
            <person name="Kanekatsu M."/>
            <person name="Kubota E."/>
            <person name="Ohtake R."/>
            <person name="Suzuki T."/>
            <person name="Kanesaki Y."/>
        </authorList>
    </citation>
    <scope>NUCLEOTIDE SEQUENCE [LARGE SCALE GENOMIC DNA]</scope>
    <source>
        <strain evidence="1 2">Heshi-A3</strain>
    </source>
</reference>
<reference evidence="2" key="2">
    <citation type="submission" date="2016-01" db="EMBL/GenBank/DDBJ databases">
        <title>Draft Genome Sequence of Paenibacillus amylolyticus Heshi-A3 that Was Isolated from Fermented Rice Bran with Aging Salted Mackerel, Which Was Named Heshiko as Traditional Fermented Seafood in Japan.</title>
        <authorList>
            <person name="Akuzawa S."/>
            <person name="Nakagawa J."/>
            <person name="Kanekatsu T."/>
            <person name="Kubota E."/>
            <person name="Ohtake R."/>
            <person name="Suzuki T."/>
            <person name="Kanesaki Y."/>
        </authorList>
    </citation>
    <scope>NUCLEOTIDE SEQUENCE [LARGE SCALE GENOMIC DNA]</scope>
    <source>
        <strain evidence="2">Heshi-A3</strain>
    </source>
</reference>
<protein>
    <submittedName>
        <fullName evidence="1">Uncharacterized protein</fullName>
    </submittedName>
</protein>
<dbReference type="Proteomes" id="UP000069697">
    <property type="component" value="Unassembled WGS sequence"/>
</dbReference>
<sequence>MRTSPNPVSIVAFFPIRSSSRLAINTPRITNNEGMVVNNPTCVTDISGKSLAIAGMLAAITGPEEINNATDNNEYVLSFSMDVIKINSFTVCICSILPAFSARCCDKWIKQ</sequence>
<accession>A0A100VL55</accession>
<name>A0A100VL55_PAEAM</name>
<evidence type="ECO:0000313" key="1">
    <source>
        <dbReference type="EMBL" id="GAS81808.1"/>
    </source>
</evidence>
<gene>
    <name evidence="1" type="ORF">PAHA3_1882</name>
</gene>
<dbReference type="EMBL" id="BCNV01000001">
    <property type="protein sequence ID" value="GAS81808.1"/>
    <property type="molecule type" value="Genomic_DNA"/>
</dbReference>
<comment type="caution">
    <text evidence="1">The sequence shown here is derived from an EMBL/GenBank/DDBJ whole genome shotgun (WGS) entry which is preliminary data.</text>
</comment>
<organism evidence="1 2">
    <name type="scientific">Paenibacillus amylolyticus</name>
    <dbReference type="NCBI Taxonomy" id="1451"/>
    <lineage>
        <taxon>Bacteria</taxon>
        <taxon>Bacillati</taxon>
        <taxon>Bacillota</taxon>
        <taxon>Bacilli</taxon>
        <taxon>Bacillales</taxon>
        <taxon>Paenibacillaceae</taxon>
        <taxon>Paenibacillus</taxon>
    </lineage>
</organism>